<dbReference type="InterPro" id="IPR044662">
    <property type="entry name" value="HS1/DABB1-like"/>
</dbReference>
<dbReference type="EMBL" id="HBHL01004244">
    <property type="protein sequence ID" value="CAD9713848.1"/>
    <property type="molecule type" value="Transcribed_RNA"/>
</dbReference>
<dbReference type="Proteomes" id="UP000316726">
    <property type="component" value="Chromosome 2"/>
</dbReference>
<organism evidence="2 3">
    <name type="scientific">Chloropicon primus</name>
    <dbReference type="NCBI Taxonomy" id="1764295"/>
    <lineage>
        <taxon>Eukaryota</taxon>
        <taxon>Viridiplantae</taxon>
        <taxon>Chlorophyta</taxon>
        <taxon>Chloropicophyceae</taxon>
        <taxon>Chloropicales</taxon>
        <taxon>Chloropicaceae</taxon>
        <taxon>Chloropicon</taxon>
    </lineage>
</organism>
<name>A0A5B8ME05_9CHLO</name>
<dbReference type="OrthoDB" id="514769at2759"/>
<proteinExistence type="predicted"/>
<gene>
    <name evidence="2" type="ORF">A3770_02p11350</name>
    <name evidence="1" type="ORF">CPRI1469_LOCUS2700</name>
</gene>
<dbReference type="STRING" id="1764295.A0A5B8ME05"/>
<evidence type="ECO:0000313" key="2">
    <source>
        <dbReference type="EMBL" id="QDZ18617.1"/>
    </source>
</evidence>
<evidence type="ECO:0000313" key="3">
    <source>
        <dbReference type="Proteomes" id="UP000316726"/>
    </source>
</evidence>
<dbReference type="PANTHER" id="PTHR33178:SF5">
    <property type="entry name" value="EXPRESSED PROTEIN"/>
    <property type="match status" value="1"/>
</dbReference>
<protein>
    <recommendedName>
        <fullName evidence="4">Stress-response A/B barrel domain-containing protein</fullName>
    </recommendedName>
</protein>
<accession>A0A5B8ME05</accession>
<sequence length="249" mass="27665">MKISAVSGGGGGGERKEQSVVEQLIFLRIDPEQVEPEDARECVENIWSLQYQTAGVVCSSAGASLEEKIGSGLLGSPKGLGYFTHAVHFRFPGRDQMDTFVQSPVVQKVFAKEFTSSCADRAALSFVSSIPEDLFAIFRKGQDWDEGFDHLMVIRCDTTGEATARVAGMRKQVEEHQPRMEEYGIQQLTFGVAIENEKQIGVLMRFRNEYDFDYFTKSILYANFIGSSSVNSMSIVTYGVGSQQESRHL</sequence>
<reference evidence="1" key="2">
    <citation type="submission" date="2021-01" db="EMBL/GenBank/DDBJ databases">
        <authorList>
            <person name="Corre E."/>
            <person name="Pelletier E."/>
            <person name="Niang G."/>
            <person name="Scheremetjew M."/>
            <person name="Finn R."/>
            <person name="Kale V."/>
            <person name="Holt S."/>
            <person name="Cochrane G."/>
            <person name="Meng A."/>
            <person name="Brown T."/>
            <person name="Cohen L."/>
        </authorList>
    </citation>
    <scope>NUCLEOTIDE SEQUENCE</scope>
    <source>
        <strain evidence="1">CCMP1205</strain>
    </source>
</reference>
<dbReference type="EMBL" id="CP031035">
    <property type="protein sequence ID" value="QDZ18617.1"/>
    <property type="molecule type" value="Genomic_DNA"/>
</dbReference>
<dbReference type="PANTHER" id="PTHR33178">
    <property type="match status" value="1"/>
</dbReference>
<evidence type="ECO:0000313" key="1">
    <source>
        <dbReference type="EMBL" id="CAD9713848.1"/>
    </source>
</evidence>
<dbReference type="AlphaFoldDB" id="A0A5B8ME05"/>
<keyword evidence="3" id="KW-1185">Reference proteome</keyword>
<evidence type="ECO:0008006" key="4">
    <source>
        <dbReference type="Google" id="ProtNLM"/>
    </source>
</evidence>
<reference evidence="2 3" key="1">
    <citation type="submission" date="2018-07" db="EMBL/GenBank/DDBJ databases">
        <title>The complete nuclear genome of the prasinophyte Chloropicon primus (CCMP1205).</title>
        <authorList>
            <person name="Pombert J.-F."/>
            <person name="Otis C."/>
            <person name="Turmel M."/>
            <person name="Lemieux C."/>
        </authorList>
    </citation>
    <scope>NUCLEOTIDE SEQUENCE [LARGE SCALE GENOMIC DNA]</scope>
    <source>
        <strain evidence="2 3">CCMP1205</strain>
    </source>
</reference>